<dbReference type="PROSITE" id="PS50853">
    <property type="entry name" value="FN3"/>
    <property type="match status" value="1"/>
</dbReference>
<protein>
    <recommendedName>
        <fullName evidence="12">Beta-xylanase</fullName>
        <ecNumber evidence="12">3.2.1.8</ecNumber>
    </recommendedName>
</protein>
<dbReference type="Gene3D" id="2.60.40.1190">
    <property type="match status" value="1"/>
</dbReference>
<dbReference type="EC" id="3.2.1.8" evidence="12"/>
<feature type="chain" id="PRO_5047148596" description="Beta-xylanase" evidence="14">
    <location>
        <begin position="31"/>
        <end position="1390"/>
    </location>
</feature>
<dbReference type="PROSITE" id="PS51272">
    <property type="entry name" value="SLH"/>
    <property type="match status" value="3"/>
</dbReference>
<evidence type="ECO:0000313" key="18">
    <source>
        <dbReference type="EMBL" id="MFD2663287.1"/>
    </source>
</evidence>
<dbReference type="RefSeq" id="WP_379279016.1">
    <property type="nucleotide sequence ID" value="NZ_JBHUMY010000041.1"/>
</dbReference>
<dbReference type="Pfam" id="PF06452">
    <property type="entry name" value="CBM9_1"/>
    <property type="match status" value="1"/>
</dbReference>
<evidence type="ECO:0000256" key="1">
    <source>
        <dbReference type="ARBA" id="ARBA00000681"/>
    </source>
</evidence>
<dbReference type="InterPro" id="IPR036116">
    <property type="entry name" value="FN3_sf"/>
</dbReference>
<keyword evidence="8 12" id="KW-0119">Carbohydrate metabolism</keyword>
<dbReference type="InterPro" id="IPR008979">
    <property type="entry name" value="Galactose-bd-like_sf"/>
</dbReference>
<accession>A0ABW5R476</accession>
<dbReference type="Pfam" id="PF02018">
    <property type="entry name" value="CBM_4_9"/>
    <property type="match status" value="2"/>
</dbReference>
<dbReference type="PANTHER" id="PTHR31490:SF90">
    <property type="entry name" value="ENDO-1,4-BETA-XYLANASE A"/>
    <property type="match status" value="1"/>
</dbReference>
<dbReference type="CDD" id="cd00063">
    <property type="entry name" value="FN3"/>
    <property type="match status" value="1"/>
</dbReference>
<dbReference type="InterPro" id="IPR010502">
    <property type="entry name" value="Carb-bd_dom_fam9"/>
</dbReference>
<comment type="catalytic activity">
    <reaction evidence="1 12">
        <text>Endohydrolysis of (1-&gt;4)-beta-D-xylosidic linkages in xylans.</text>
        <dbReference type="EC" id="3.2.1.8"/>
    </reaction>
</comment>
<dbReference type="EMBL" id="JBHUMY010000041">
    <property type="protein sequence ID" value="MFD2663287.1"/>
    <property type="molecule type" value="Genomic_DNA"/>
</dbReference>
<dbReference type="InterPro" id="IPR044846">
    <property type="entry name" value="GH10"/>
</dbReference>
<evidence type="ECO:0000256" key="8">
    <source>
        <dbReference type="ARBA" id="ARBA00023277"/>
    </source>
</evidence>
<evidence type="ECO:0000259" key="15">
    <source>
        <dbReference type="PROSITE" id="PS50853"/>
    </source>
</evidence>
<dbReference type="SMART" id="SM00060">
    <property type="entry name" value="FN3"/>
    <property type="match status" value="1"/>
</dbReference>
<dbReference type="Proteomes" id="UP001597493">
    <property type="component" value="Unassembled WGS sequence"/>
</dbReference>
<dbReference type="InterPro" id="IPR003305">
    <property type="entry name" value="CenC_carb-bd"/>
</dbReference>
<evidence type="ECO:0000256" key="12">
    <source>
        <dbReference type="RuleBase" id="RU361174"/>
    </source>
</evidence>
<organism evidence="18 19">
    <name type="scientific">Paenibacillus thailandensis</name>
    <dbReference type="NCBI Taxonomy" id="393250"/>
    <lineage>
        <taxon>Bacteria</taxon>
        <taxon>Bacillati</taxon>
        <taxon>Bacillota</taxon>
        <taxon>Bacilli</taxon>
        <taxon>Bacillales</taxon>
        <taxon>Paenibacillaceae</taxon>
        <taxon>Paenibacillus</taxon>
    </lineage>
</organism>
<dbReference type="PRINTS" id="PR00134">
    <property type="entry name" value="GLHYDRLASE10"/>
</dbReference>
<dbReference type="PANTHER" id="PTHR31490">
    <property type="entry name" value="GLYCOSYL HYDROLASE"/>
    <property type="match status" value="1"/>
</dbReference>
<evidence type="ECO:0000256" key="10">
    <source>
        <dbReference type="ARBA" id="ARBA00023326"/>
    </source>
</evidence>
<evidence type="ECO:0000259" key="17">
    <source>
        <dbReference type="PROSITE" id="PS51760"/>
    </source>
</evidence>
<dbReference type="SUPFAM" id="SSF51445">
    <property type="entry name" value="(Trans)glycosidases"/>
    <property type="match status" value="1"/>
</dbReference>
<dbReference type="InterPro" id="IPR013783">
    <property type="entry name" value="Ig-like_fold"/>
</dbReference>
<dbReference type="SUPFAM" id="SSF49785">
    <property type="entry name" value="Galactose-binding domain-like"/>
    <property type="match status" value="2"/>
</dbReference>
<comment type="pathway">
    <text evidence="2">Glycan degradation; xylan degradation.</text>
</comment>
<reference evidence="19" key="1">
    <citation type="journal article" date="2019" name="Int. J. Syst. Evol. Microbiol.">
        <title>The Global Catalogue of Microorganisms (GCM) 10K type strain sequencing project: providing services to taxonomists for standard genome sequencing and annotation.</title>
        <authorList>
            <consortium name="The Broad Institute Genomics Platform"/>
            <consortium name="The Broad Institute Genome Sequencing Center for Infectious Disease"/>
            <person name="Wu L."/>
            <person name="Ma J."/>
        </authorList>
    </citation>
    <scope>NUCLEOTIDE SEQUENCE [LARGE SCALE GENOMIC DNA]</scope>
    <source>
        <strain evidence="19">TISTR 1827</strain>
    </source>
</reference>
<keyword evidence="5 14" id="KW-0732">Signal</keyword>
<dbReference type="SUPFAM" id="SSF49344">
    <property type="entry name" value="CBD9-like"/>
    <property type="match status" value="1"/>
</dbReference>
<feature type="domain" description="SLH" evidence="16">
    <location>
        <begin position="1334"/>
        <end position="1390"/>
    </location>
</feature>
<keyword evidence="9 12" id="KW-0326">Glycosidase</keyword>
<comment type="similarity">
    <text evidence="3 12">Belongs to the glycosyl hydrolase 10 (cellulase F) family.</text>
</comment>
<evidence type="ECO:0000256" key="5">
    <source>
        <dbReference type="ARBA" id="ARBA00022729"/>
    </source>
</evidence>
<name>A0ABW5R476_9BACL</name>
<feature type="region of interest" description="Disordered" evidence="13">
    <location>
        <begin position="983"/>
        <end position="1023"/>
    </location>
</feature>
<feature type="compositionally biased region" description="Gly residues" evidence="13">
    <location>
        <begin position="989"/>
        <end position="1003"/>
    </location>
</feature>
<dbReference type="InterPro" id="IPR001119">
    <property type="entry name" value="SLH_dom"/>
</dbReference>
<evidence type="ECO:0000256" key="9">
    <source>
        <dbReference type="ARBA" id="ARBA00023295"/>
    </source>
</evidence>
<keyword evidence="7 12" id="KW-0378">Hydrolase</keyword>
<dbReference type="InterPro" id="IPR031158">
    <property type="entry name" value="GH10_AS"/>
</dbReference>
<dbReference type="SUPFAM" id="SSF49265">
    <property type="entry name" value="Fibronectin type III"/>
    <property type="match status" value="1"/>
</dbReference>
<evidence type="ECO:0000259" key="16">
    <source>
        <dbReference type="PROSITE" id="PS51272"/>
    </source>
</evidence>
<evidence type="ECO:0000256" key="6">
    <source>
        <dbReference type="ARBA" id="ARBA00022737"/>
    </source>
</evidence>
<dbReference type="Pfam" id="PF00041">
    <property type="entry name" value="fn3"/>
    <property type="match status" value="1"/>
</dbReference>
<feature type="domain" description="Fibronectin type-III" evidence="15">
    <location>
        <begin position="898"/>
        <end position="987"/>
    </location>
</feature>
<sequence>MRSTFKKVLSILLAAAVLIPSGLFAPAAKASAETAGTVVLSQSFEDDLTGGWESVWGGPGTTVVSATYASEGSKSLMFTGRTDRGNSPSLNLTGYMTSGKTYDLSLKVRLGSGSDTFHIASKVDSPLLTNKYPWLTGNQAVTSTDWTTFEVKGYEVPANTAELRIWVESVTSSASTADIFIDEVLIKDVTPGTTPDEGNLDQSGINAAFEEGIGAWVIRDGAGGSIEATTDDNHTASGTKSLKTTVSTQYNGPILDVMGKMHKGHKYRLSAWVKMAAGQTPTSLRISVQSGDSTFANVSPNVTATDGQWVELAGDFTLATTPAVLKAYVETAQKPEAPVTFYMDDFVISYLGAVGAPKPIQHLIPIQDVYKDDFLIGNAVNSTEFDGDLRYELLMKHHNVVTAENAMKPDYAYDSNKNFDFTAEDALVKQIQDAGLLLHGHVLIWHQQTPAWLTTENGSPLSREAALANMRKHITTVMEHFGDKVVSWDVVNEAINDGITDPSDYKAALRNSPWKMAIGDDYVEQAFLIAREVLDAHPDWNIKLYYNDYNEDNQNKATAIYNMVKDINDRYAAAHNGKLLIDGVGMQAHYNLNTKPENVQASLEKFISLGVTVSVSELDVQAGSDSTITEQQAIAQAYLYARLFQIYKAHADKIERVTFWGLNDASSWRKANNPLLFDGDLQAKPAYYGVIDPAAFIADHPPASANALQASANYGTPAVDGEVDEVWSQAAALPVNRYQSAWQGATGEAKALWDDQYLYVLMQVSDTQLDKASVNAWEQDSIEVFLDQNNDKSFSYQADDGQYRVNFDNETSFNPSSKATGFVSATKVSGTNYTVELKIPFTAVAPANGTKLGFDVQVNDAKDGARQSVAAWNDTTGTGYQDTSVYGILNLIGKKPAVPTGLTAETVNASTVKLSWNAVEGAAGYNVYRSGSTNGEYVKANSAVVTSTQFSNTGLAAGTAYSFKVTAVNESGESVMSAAVSAKTNSAGGNTGGNTDGNAGGNTGNNTGTSPSDIMVKPGADGNANVQLQAGDVTEALEKATNGQLAFNVKPESGTLKGVTVEIPVQPILSSDKVDRIAVNVGGVSVSLSTESTGGMVNSGSQKVSLSIAQVDPSTLPAGVKEQVQGYPVYEFNLTVDGRKVSEFKGNKPVIVEMDYQLKPGEKANQIVVCYIGDNGELVVVKNVKYDAGTGKITFRPKHFSRYAAAYAKVEFDDLGKAAWAQSFVETLASREIIEGTGAGKFEPARAITRGEFLQLLMSALELIEEGASSSFTDAKAGAWYYDAVATAEKLGIVKGKNDGTFGVNDRITREEMAVMAYRAATVAKVLGTPPGSQAAFTDEADISAYAADAVKAMRQSGILNGVGDGSFHPKANASRAEAAAIMFKLLGFN</sequence>
<dbReference type="InterPro" id="IPR001000">
    <property type="entry name" value="GH10_dom"/>
</dbReference>
<dbReference type="Pfam" id="PF00395">
    <property type="entry name" value="SLH"/>
    <property type="match status" value="3"/>
</dbReference>
<dbReference type="PROSITE" id="PS51760">
    <property type="entry name" value="GH10_2"/>
    <property type="match status" value="1"/>
</dbReference>
<feature type="domain" description="SLH" evidence="16">
    <location>
        <begin position="1268"/>
        <end position="1331"/>
    </location>
</feature>
<feature type="domain" description="SLH" evidence="16">
    <location>
        <begin position="1208"/>
        <end position="1267"/>
    </location>
</feature>
<evidence type="ECO:0000256" key="11">
    <source>
        <dbReference type="PROSITE-ProRule" id="PRU10061"/>
    </source>
</evidence>
<dbReference type="Pfam" id="PF00331">
    <property type="entry name" value="Glyco_hydro_10"/>
    <property type="match status" value="1"/>
</dbReference>
<dbReference type="Gene3D" id="3.20.20.80">
    <property type="entry name" value="Glycosidases"/>
    <property type="match status" value="1"/>
</dbReference>
<keyword evidence="4" id="KW-0858">Xylan degradation</keyword>
<evidence type="ECO:0000256" key="7">
    <source>
        <dbReference type="ARBA" id="ARBA00022801"/>
    </source>
</evidence>
<proteinExistence type="inferred from homology"/>
<feature type="signal peptide" evidence="14">
    <location>
        <begin position="1"/>
        <end position="30"/>
    </location>
</feature>
<keyword evidence="10 12" id="KW-0624">Polysaccharide degradation</keyword>
<feature type="domain" description="GH10" evidence="17">
    <location>
        <begin position="360"/>
        <end position="693"/>
    </location>
</feature>
<evidence type="ECO:0000256" key="4">
    <source>
        <dbReference type="ARBA" id="ARBA00022651"/>
    </source>
</evidence>
<dbReference type="Gene3D" id="2.60.40.10">
    <property type="entry name" value="Immunoglobulins"/>
    <property type="match status" value="1"/>
</dbReference>
<gene>
    <name evidence="18" type="ORF">ACFSW5_23905</name>
</gene>
<evidence type="ECO:0000256" key="3">
    <source>
        <dbReference type="ARBA" id="ARBA00007495"/>
    </source>
</evidence>
<evidence type="ECO:0000256" key="13">
    <source>
        <dbReference type="SAM" id="MobiDB-lite"/>
    </source>
</evidence>
<dbReference type="Gene3D" id="2.60.120.260">
    <property type="entry name" value="Galactose-binding domain-like"/>
    <property type="match status" value="2"/>
</dbReference>
<dbReference type="SMART" id="SM00633">
    <property type="entry name" value="Glyco_10"/>
    <property type="match status" value="1"/>
</dbReference>
<evidence type="ECO:0000313" key="19">
    <source>
        <dbReference type="Proteomes" id="UP001597493"/>
    </source>
</evidence>
<keyword evidence="6" id="KW-0677">Repeat</keyword>
<dbReference type="PROSITE" id="PS00591">
    <property type="entry name" value="GH10_1"/>
    <property type="match status" value="1"/>
</dbReference>
<keyword evidence="19" id="KW-1185">Reference proteome</keyword>
<feature type="active site" description="Nucleophile" evidence="11">
    <location>
        <position position="617"/>
    </location>
</feature>
<evidence type="ECO:0000256" key="14">
    <source>
        <dbReference type="SAM" id="SignalP"/>
    </source>
</evidence>
<evidence type="ECO:0000256" key="2">
    <source>
        <dbReference type="ARBA" id="ARBA00004851"/>
    </source>
</evidence>
<dbReference type="CDD" id="cd00005">
    <property type="entry name" value="CBM9_like_1"/>
    <property type="match status" value="1"/>
</dbReference>
<comment type="caution">
    <text evidence="18">The sequence shown here is derived from an EMBL/GenBank/DDBJ whole genome shotgun (WGS) entry which is preliminary data.</text>
</comment>
<dbReference type="InterPro" id="IPR017853">
    <property type="entry name" value="GH"/>
</dbReference>
<dbReference type="InterPro" id="IPR003961">
    <property type="entry name" value="FN3_dom"/>
</dbReference>